<evidence type="ECO:0000313" key="7">
    <source>
        <dbReference type="EMBL" id="SOC50084.1"/>
    </source>
</evidence>
<feature type="transmembrane region" description="Helical" evidence="6">
    <location>
        <begin position="20"/>
        <end position="46"/>
    </location>
</feature>
<dbReference type="PIRSF" id="PIRSF035875">
    <property type="entry name" value="RNase_BN"/>
    <property type="match status" value="1"/>
</dbReference>
<dbReference type="AlphaFoldDB" id="A0A285V7I2"/>
<reference evidence="8" key="1">
    <citation type="submission" date="2017-08" db="EMBL/GenBank/DDBJ databases">
        <authorList>
            <person name="Varghese N."/>
            <person name="Submissions S."/>
        </authorList>
    </citation>
    <scope>NUCLEOTIDE SEQUENCE [LARGE SCALE GENOMIC DNA]</scope>
    <source>
        <strain evidence="8">DSM 4725</strain>
    </source>
</reference>
<dbReference type="RefSeq" id="WP_176522971.1">
    <property type="nucleotide sequence ID" value="NZ_OBQI01000004.1"/>
</dbReference>
<dbReference type="PANTHER" id="PTHR30213">
    <property type="entry name" value="INNER MEMBRANE PROTEIN YHJD"/>
    <property type="match status" value="1"/>
</dbReference>
<evidence type="ECO:0000256" key="5">
    <source>
        <dbReference type="ARBA" id="ARBA00023136"/>
    </source>
</evidence>
<dbReference type="Proteomes" id="UP000219435">
    <property type="component" value="Unassembled WGS sequence"/>
</dbReference>
<accession>A0A285V7I2</accession>
<dbReference type="NCBIfam" id="TIGR00765">
    <property type="entry name" value="yihY_not_rbn"/>
    <property type="match status" value="1"/>
</dbReference>
<proteinExistence type="predicted"/>
<evidence type="ECO:0000256" key="6">
    <source>
        <dbReference type="SAM" id="Phobius"/>
    </source>
</evidence>
<keyword evidence="5 6" id="KW-0472">Membrane</keyword>
<dbReference type="PANTHER" id="PTHR30213:SF0">
    <property type="entry name" value="UPF0761 MEMBRANE PROTEIN YIHY"/>
    <property type="match status" value="1"/>
</dbReference>
<evidence type="ECO:0000256" key="1">
    <source>
        <dbReference type="ARBA" id="ARBA00004651"/>
    </source>
</evidence>
<organism evidence="7 8">
    <name type="scientific">Blastococcus aggregatus</name>
    <dbReference type="NCBI Taxonomy" id="38502"/>
    <lineage>
        <taxon>Bacteria</taxon>
        <taxon>Bacillati</taxon>
        <taxon>Actinomycetota</taxon>
        <taxon>Actinomycetes</taxon>
        <taxon>Geodermatophilales</taxon>
        <taxon>Geodermatophilaceae</taxon>
        <taxon>Blastococcus</taxon>
    </lineage>
</organism>
<dbReference type="GO" id="GO:0005886">
    <property type="term" value="C:plasma membrane"/>
    <property type="evidence" value="ECO:0007669"/>
    <property type="project" value="UniProtKB-SubCell"/>
</dbReference>
<evidence type="ECO:0000256" key="3">
    <source>
        <dbReference type="ARBA" id="ARBA00022692"/>
    </source>
</evidence>
<feature type="transmembrane region" description="Helical" evidence="6">
    <location>
        <begin position="183"/>
        <end position="203"/>
    </location>
</feature>
<name>A0A285V7I2_9ACTN</name>
<comment type="subcellular location">
    <subcellularLocation>
        <location evidence="1">Cell membrane</location>
        <topology evidence="1">Multi-pass membrane protein</topology>
    </subcellularLocation>
</comment>
<feature type="transmembrane region" description="Helical" evidence="6">
    <location>
        <begin position="95"/>
        <end position="122"/>
    </location>
</feature>
<keyword evidence="8" id="KW-1185">Reference proteome</keyword>
<protein>
    <submittedName>
        <fullName evidence="7">Membrane protein</fullName>
    </submittedName>
</protein>
<evidence type="ECO:0000256" key="2">
    <source>
        <dbReference type="ARBA" id="ARBA00022475"/>
    </source>
</evidence>
<feature type="transmembrane region" description="Helical" evidence="6">
    <location>
        <begin position="248"/>
        <end position="269"/>
    </location>
</feature>
<evidence type="ECO:0000313" key="8">
    <source>
        <dbReference type="Proteomes" id="UP000219435"/>
    </source>
</evidence>
<keyword evidence="4 6" id="KW-1133">Transmembrane helix</keyword>
<evidence type="ECO:0000256" key="4">
    <source>
        <dbReference type="ARBA" id="ARBA00022989"/>
    </source>
</evidence>
<dbReference type="EMBL" id="OBQI01000004">
    <property type="protein sequence ID" value="SOC50084.1"/>
    <property type="molecule type" value="Genomic_DNA"/>
</dbReference>
<dbReference type="InterPro" id="IPR017039">
    <property type="entry name" value="Virul_fac_BrkB"/>
</dbReference>
<keyword evidence="3 6" id="KW-0812">Transmembrane</keyword>
<keyword evidence="2" id="KW-1003">Cell membrane</keyword>
<feature type="transmembrane region" description="Helical" evidence="6">
    <location>
        <begin position="134"/>
        <end position="157"/>
    </location>
</feature>
<gene>
    <name evidence="7" type="ORF">SAMN05660748_2823</name>
</gene>
<dbReference type="Pfam" id="PF03631">
    <property type="entry name" value="Virul_fac_BrkB"/>
    <property type="match status" value="1"/>
</dbReference>
<feature type="transmembrane region" description="Helical" evidence="6">
    <location>
        <begin position="215"/>
        <end position="236"/>
    </location>
</feature>
<sequence>MARCRRFLAVYVAEVNRDRLLGLAAEAAFFAVLSLFPSVLVAASILGLLDVLVGADVAGRVQEDVVSALDAVFTDSASGAVQSVESLFDRAGGELFTVAVAGALVTISGAFAVVINALNIAYDTVERRTWIRRRLLGLGMGVATTVVAALALTVLVVGPFLGRGPALADAVGLGAAFAFTWDVLRYPLLIGGLVVWAATLFHYAPNRRTPWREALPGGLLTTALWLLATAGFHFYLRIAAAGNPVLGAFGGGVIVMMWTYLLSLALMLGGELNATLHPRHAPDRRSRPTQEHVQA</sequence>